<evidence type="ECO:0000256" key="13">
    <source>
        <dbReference type="SAM" id="Coils"/>
    </source>
</evidence>
<dbReference type="GO" id="GO:0003723">
    <property type="term" value="F:RNA binding"/>
    <property type="evidence" value="ECO:0007669"/>
    <property type="project" value="TreeGrafter"/>
</dbReference>
<dbReference type="HAMAP" id="MF_02075">
    <property type="entry name" value="Asp_tRNA_synth_type2"/>
    <property type="match status" value="1"/>
</dbReference>
<keyword evidence="8" id="KW-0067">ATP-binding</keyword>
<evidence type="ECO:0000256" key="11">
    <source>
        <dbReference type="ARBA" id="ARBA00033155"/>
    </source>
</evidence>
<keyword evidence="7" id="KW-0547">Nucleotide-binding</keyword>
<dbReference type="Gene3D" id="2.40.50.140">
    <property type="entry name" value="Nucleic acid-binding proteins"/>
    <property type="match status" value="1"/>
</dbReference>
<comment type="subcellular location">
    <subcellularLocation>
        <location evidence="1">Cytoplasm</location>
    </subcellularLocation>
</comment>
<keyword evidence="5" id="KW-0963">Cytoplasm</keyword>
<dbReference type="Proteomes" id="UP001143981">
    <property type="component" value="Unassembled WGS sequence"/>
</dbReference>
<evidence type="ECO:0000256" key="7">
    <source>
        <dbReference type="ARBA" id="ARBA00022741"/>
    </source>
</evidence>
<feature type="coiled-coil region" evidence="13">
    <location>
        <begin position="30"/>
        <end position="68"/>
    </location>
</feature>
<dbReference type="GO" id="GO:0017101">
    <property type="term" value="C:aminoacyl-tRNA synthetase multienzyme complex"/>
    <property type="evidence" value="ECO:0007669"/>
    <property type="project" value="TreeGrafter"/>
</dbReference>
<dbReference type="InterPro" id="IPR045864">
    <property type="entry name" value="aa-tRNA-synth_II/BPL/LPL"/>
</dbReference>
<proteinExistence type="inferred from homology"/>
<dbReference type="GO" id="GO:0005524">
    <property type="term" value="F:ATP binding"/>
    <property type="evidence" value="ECO:0007669"/>
    <property type="project" value="UniProtKB-KW"/>
</dbReference>
<keyword evidence="16" id="KW-1185">Reference proteome</keyword>
<keyword evidence="9" id="KW-0648">Protein biosynthesis</keyword>
<evidence type="ECO:0000256" key="2">
    <source>
        <dbReference type="ARBA" id="ARBA00005312"/>
    </source>
</evidence>
<dbReference type="FunFam" id="3.30.930.10:FF:000013">
    <property type="entry name" value="Aspartate--tRNA ligase, cytoplasmic"/>
    <property type="match status" value="1"/>
</dbReference>
<evidence type="ECO:0000256" key="8">
    <source>
        <dbReference type="ARBA" id="ARBA00022840"/>
    </source>
</evidence>
<dbReference type="SUPFAM" id="SSF50249">
    <property type="entry name" value="Nucleic acid-binding proteins"/>
    <property type="match status" value="1"/>
</dbReference>
<evidence type="ECO:0000256" key="6">
    <source>
        <dbReference type="ARBA" id="ARBA00022598"/>
    </source>
</evidence>
<dbReference type="GO" id="GO:0006422">
    <property type="term" value="P:aspartyl-tRNA aminoacylation"/>
    <property type="evidence" value="ECO:0007669"/>
    <property type="project" value="InterPro"/>
</dbReference>
<evidence type="ECO:0000313" key="15">
    <source>
        <dbReference type="EMBL" id="KAJ1721700.1"/>
    </source>
</evidence>
<evidence type="ECO:0000256" key="12">
    <source>
        <dbReference type="ARBA" id="ARBA00047904"/>
    </source>
</evidence>
<evidence type="ECO:0000256" key="4">
    <source>
        <dbReference type="ARBA" id="ARBA00018853"/>
    </source>
</evidence>
<dbReference type="InterPro" id="IPR004365">
    <property type="entry name" value="NA-bd_OB_tRNA"/>
</dbReference>
<evidence type="ECO:0000256" key="3">
    <source>
        <dbReference type="ARBA" id="ARBA00012841"/>
    </source>
</evidence>
<sequence length="551" mass="62341">MAEQENAAASKQVDEITQQVEDVILGEDGKPLSKKALKKLEKELEREKRKQERLAREAEERAARAASEVDISVGSYGKAKLNMSQERTGRKWTEVRDISEALEGQVVHVQARVQTSRATGSKMCFLVLREATATVQALLQVDSEAISKQMVKFASSIPSESIVEITATVVKPIEPVKSCSVGDAELRVAKLFVISDVVKLLPFSLEDASRSELEYQKDPTLVRVERSTRLDGRVFDLRTPANNAIFKIQAAVCQLFREYLIKEGATEIHSPKIISTASEGGSNVFEITYFKRFAYLAQSPQLYKQACIAGDFGKVFEIAPVFRAEDSNTPRHLTEYIGLDLECAFREHYHEVMDMIGDMFLYIFRNLEERWAHELQVVRRQYPSEPPKFGDKPLRLEFKDAVALLRNAGEEVGELDDLTTPLEKLLGELVRKEYGTDFYMVDKFPLGIRPFYTMPDPEDSNYSNSYDFFLRGQEIMSGAQRIHDPALLRERIKALDIDATPLEDYIRGFEYACPPHAGGGVGLERVVMFYLGLDNIRLTSLFPRDPSRVEP</sequence>
<dbReference type="CDD" id="cd04320">
    <property type="entry name" value="AspRS_cyto_N"/>
    <property type="match status" value="1"/>
</dbReference>
<comment type="caution">
    <text evidence="15">The sequence shown here is derived from an EMBL/GenBank/DDBJ whole genome shotgun (WGS) entry which is preliminary data.</text>
</comment>
<dbReference type="NCBIfam" id="TIGR00458">
    <property type="entry name" value="aspS_nondisc"/>
    <property type="match status" value="1"/>
</dbReference>
<dbReference type="PRINTS" id="PR01042">
    <property type="entry name" value="TRNASYNTHASP"/>
</dbReference>
<comment type="similarity">
    <text evidence="2">Belongs to the class-II aminoacyl-tRNA synthetase family. Type 2 subfamily.</text>
</comment>
<dbReference type="EC" id="6.1.1.12" evidence="3"/>
<keyword evidence="6 15" id="KW-0436">Ligase</keyword>
<evidence type="ECO:0000256" key="9">
    <source>
        <dbReference type="ARBA" id="ARBA00022917"/>
    </source>
</evidence>
<accession>A0A9W7XZ56</accession>
<gene>
    <name evidence="15" type="primary">DPS1</name>
    <name evidence="15" type="ORF">LPJ61_006008</name>
</gene>
<keyword evidence="13" id="KW-0175">Coiled coil</keyword>
<dbReference type="PROSITE" id="PS50862">
    <property type="entry name" value="AA_TRNA_LIGASE_II"/>
    <property type="match status" value="1"/>
</dbReference>
<dbReference type="SUPFAM" id="SSF55681">
    <property type="entry name" value="Class II aaRS and biotin synthetases"/>
    <property type="match status" value="1"/>
</dbReference>
<evidence type="ECO:0000256" key="5">
    <source>
        <dbReference type="ARBA" id="ARBA00022490"/>
    </source>
</evidence>
<evidence type="ECO:0000256" key="1">
    <source>
        <dbReference type="ARBA" id="ARBA00004496"/>
    </source>
</evidence>
<dbReference type="CDD" id="cd00776">
    <property type="entry name" value="AsxRS_core"/>
    <property type="match status" value="1"/>
</dbReference>
<dbReference type="FunFam" id="2.40.50.140:FF:000132">
    <property type="entry name" value="Aspartyl-tRNA synthetase, cytoplasmic"/>
    <property type="match status" value="1"/>
</dbReference>
<dbReference type="InterPro" id="IPR004523">
    <property type="entry name" value="Asp-tRNA_synthase_2"/>
</dbReference>
<dbReference type="PANTHER" id="PTHR43450">
    <property type="entry name" value="ASPARTYL-TRNA SYNTHETASE"/>
    <property type="match status" value="1"/>
</dbReference>
<reference evidence="15" key="1">
    <citation type="submission" date="2022-07" db="EMBL/GenBank/DDBJ databases">
        <title>Phylogenomic reconstructions and comparative analyses of Kickxellomycotina fungi.</title>
        <authorList>
            <person name="Reynolds N.K."/>
            <person name="Stajich J.E."/>
            <person name="Barry K."/>
            <person name="Grigoriev I.V."/>
            <person name="Crous P."/>
            <person name="Smith M.E."/>
        </authorList>
    </citation>
    <scope>NUCLEOTIDE SEQUENCE</scope>
    <source>
        <strain evidence="15">BCRC 34381</strain>
    </source>
</reference>
<organism evidence="15 16">
    <name type="scientific">Coemansia biformis</name>
    <dbReference type="NCBI Taxonomy" id="1286918"/>
    <lineage>
        <taxon>Eukaryota</taxon>
        <taxon>Fungi</taxon>
        <taxon>Fungi incertae sedis</taxon>
        <taxon>Zoopagomycota</taxon>
        <taxon>Kickxellomycotina</taxon>
        <taxon>Kickxellomycetes</taxon>
        <taxon>Kickxellales</taxon>
        <taxon>Kickxellaceae</taxon>
        <taxon>Coemansia</taxon>
    </lineage>
</organism>
<dbReference type="PANTHER" id="PTHR43450:SF1">
    <property type="entry name" value="ASPARTATE--TRNA LIGASE, CYTOPLASMIC"/>
    <property type="match status" value="1"/>
</dbReference>
<comment type="catalytic activity">
    <reaction evidence="12">
        <text>tRNA(Asp) + L-aspartate + ATP = L-aspartyl-tRNA(Asp) + AMP + diphosphate</text>
        <dbReference type="Rhea" id="RHEA:19649"/>
        <dbReference type="Rhea" id="RHEA-COMP:9660"/>
        <dbReference type="Rhea" id="RHEA-COMP:9678"/>
        <dbReference type="ChEBI" id="CHEBI:29991"/>
        <dbReference type="ChEBI" id="CHEBI:30616"/>
        <dbReference type="ChEBI" id="CHEBI:33019"/>
        <dbReference type="ChEBI" id="CHEBI:78442"/>
        <dbReference type="ChEBI" id="CHEBI:78516"/>
        <dbReference type="ChEBI" id="CHEBI:456215"/>
        <dbReference type="EC" id="6.1.1.12"/>
    </reaction>
</comment>
<evidence type="ECO:0000256" key="10">
    <source>
        <dbReference type="ARBA" id="ARBA00023146"/>
    </source>
</evidence>
<dbReference type="InterPro" id="IPR006195">
    <property type="entry name" value="aa-tRNA-synth_II"/>
</dbReference>
<dbReference type="InterPro" id="IPR004364">
    <property type="entry name" value="Aa-tRNA-synt_II"/>
</dbReference>
<dbReference type="GO" id="GO:0004815">
    <property type="term" value="F:aspartate-tRNA ligase activity"/>
    <property type="evidence" value="ECO:0007669"/>
    <property type="project" value="UniProtKB-EC"/>
</dbReference>
<dbReference type="Pfam" id="PF01336">
    <property type="entry name" value="tRNA_anti-codon"/>
    <property type="match status" value="1"/>
</dbReference>
<name>A0A9W7XZ56_9FUNG</name>
<protein>
    <recommendedName>
        <fullName evidence="4">Aspartate--tRNA ligase, cytoplasmic</fullName>
        <ecNumber evidence="3">6.1.1.12</ecNumber>
    </recommendedName>
    <alternativeName>
        <fullName evidence="11">Aspartyl-tRNA synthetase</fullName>
    </alternativeName>
</protein>
<dbReference type="NCBIfam" id="NF003483">
    <property type="entry name" value="PRK05159.1"/>
    <property type="match status" value="1"/>
</dbReference>
<dbReference type="Pfam" id="PF00152">
    <property type="entry name" value="tRNA-synt_2"/>
    <property type="match status" value="1"/>
</dbReference>
<dbReference type="EMBL" id="JANBOI010002462">
    <property type="protein sequence ID" value="KAJ1721700.1"/>
    <property type="molecule type" value="Genomic_DNA"/>
</dbReference>
<evidence type="ECO:0000313" key="16">
    <source>
        <dbReference type="Proteomes" id="UP001143981"/>
    </source>
</evidence>
<feature type="domain" description="Aminoacyl-transfer RNA synthetases class-II family profile" evidence="14">
    <location>
        <begin position="246"/>
        <end position="543"/>
    </location>
</feature>
<evidence type="ECO:0000259" key="14">
    <source>
        <dbReference type="PROSITE" id="PS50862"/>
    </source>
</evidence>
<keyword evidence="10" id="KW-0030">Aminoacyl-tRNA synthetase</keyword>
<dbReference type="InterPro" id="IPR012340">
    <property type="entry name" value="NA-bd_OB-fold"/>
</dbReference>
<dbReference type="AlphaFoldDB" id="A0A9W7XZ56"/>
<dbReference type="InterPro" id="IPR002312">
    <property type="entry name" value="Asp/Asn-tRNA-synth_IIb"/>
</dbReference>
<dbReference type="OrthoDB" id="372395at2759"/>
<dbReference type="Gene3D" id="3.30.930.10">
    <property type="entry name" value="Bira Bifunctional Protein, Domain 2"/>
    <property type="match status" value="1"/>
</dbReference>
<dbReference type="GO" id="GO:0005829">
    <property type="term" value="C:cytosol"/>
    <property type="evidence" value="ECO:0007669"/>
    <property type="project" value="TreeGrafter"/>
</dbReference>